<sequence length="77" mass="8778">MVPKLLLLCIFAVNFTSADCGFDEGWRFYTPDVNTLSRSSIAQPLYYETAILGRRDWMLPRAVYPYGSAIIQNLKKA</sequence>
<dbReference type="Proteomes" id="UP000324800">
    <property type="component" value="Unassembled WGS sequence"/>
</dbReference>
<organism evidence="2 3">
    <name type="scientific">Streblomastix strix</name>
    <dbReference type="NCBI Taxonomy" id="222440"/>
    <lineage>
        <taxon>Eukaryota</taxon>
        <taxon>Metamonada</taxon>
        <taxon>Preaxostyla</taxon>
        <taxon>Oxymonadida</taxon>
        <taxon>Streblomastigidae</taxon>
        <taxon>Streblomastix</taxon>
    </lineage>
</organism>
<keyword evidence="1" id="KW-0732">Signal</keyword>
<evidence type="ECO:0000313" key="2">
    <source>
        <dbReference type="EMBL" id="KAA6358639.1"/>
    </source>
</evidence>
<dbReference type="EMBL" id="SNRW01029567">
    <property type="protein sequence ID" value="KAA6358639.1"/>
    <property type="molecule type" value="Genomic_DNA"/>
</dbReference>
<feature type="signal peptide" evidence="1">
    <location>
        <begin position="1"/>
        <end position="18"/>
    </location>
</feature>
<feature type="chain" id="PRO_5023862323" evidence="1">
    <location>
        <begin position="19"/>
        <end position="77"/>
    </location>
</feature>
<dbReference type="AlphaFoldDB" id="A0A5J4TL12"/>
<comment type="caution">
    <text evidence="2">The sequence shown here is derived from an EMBL/GenBank/DDBJ whole genome shotgun (WGS) entry which is preliminary data.</text>
</comment>
<evidence type="ECO:0000256" key="1">
    <source>
        <dbReference type="SAM" id="SignalP"/>
    </source>
</evidence>
<protein>
    <submittedName>
        <fullName evidence="2">Uncharacterized protein</fullName>
    </submittedName>
</protein>
<reference evidence="2 3" key="1">
    <citation type="submission" date="2019-03" db="EMBL/GenBank/DDBJ databases">
        <title>Single cell metagenomics reveals metabolic interactions within the superorganism composed of flagellate Streblomastix strix and complex community of Bacteroidetes bacteria on its surface.</title>
        <authorList>
            <person name="Treitli S.C."/>
            <person name="Kolisko M."/>
            <person name="Husnik F."/>
            <person name="Keeling P."/>
            <person name="Hampl V."/>
        </authorList>
    </citation>
    <scope>NUCLEOTIDE SEQUENCE [LARGE SCALE GENOMIC DNA]</scope>
    <source>
        <strain evidence="2">ST1C</strain>
    </source>
</reference>
<name>A0A5J4TL12_9EUKA</name>
<proteinExistence type="predicted"/>
<accession>A0A5J4TL12</accession>
<gene>
    <name evidence="2" type="ORF">EZS28_045833</name>
</gene>
<evidence type="ECO:0000313" key="3">
    <source>
        <dbReference type="Proteomes" id="UP000324800"/>
    </source>
</evidence>